<organism evidence="3 4">
    <name type="scientific">Xylaria bambusicola</name>
    <dbReference type="NCBI Taxonomy" id="326684"/>
    <lineage>
        <taxon>Eukaryota</taxon>
        <taxon>Fungi</taxon>
        <taxon>Dikarya</taxon>
        <taxon>Ascomycota</taxon>
        <taxon>Pezizomycotina</taxon>
        <taxon>Sordariomycetes</taxon>
        <taxon>Xylariomycetidae</taxon>
        <taxon>Xylariales</taxon>
        <taxon>Xylariaceae</taxon>
        <taxon>Xylaria</taxon>
    </lineage>
</organism>
<feature type="compositionally biased region" description="Basic residues" evidence="2">
    <location>
        <begin position="143"/>
        <end position="152"/>
    </location>
</feature>
<evidence type="ECO:0000256" key="2">
    <source>
        <dbReference type="SAM" id="MobiDB-lite"/>
    </source>
</evidence>
<protein>
    <recommendedName>
        <fullName evidence="5">Anaphase-promoting complex subunit CDC26</fullName>
    </recommendedName>
</protein>
<evidence type="ECO:0008006" key="5">
    <source>
        <dbReference type="Google" id="ProtNLM"/>
    </source>
</evidence>
<dbReference type="EMBL" id="JAWHQM010000026">
    <property type="protein sequence ID" value="KAK5632651.1"/>
    <property type="molecule type" value="Genomic_DNA"/>
</dbReference>
<evidence type="ECO:0000313" key="4">
    <source>
        <dbReference type="Proteomes" id="UP001305414"/>
    </source>
</evidence>
<feature type="region of interest" description="Disordered" evidence="2">
    <location>
        <begin position="26"/>
        <end position="271"/>
    </location>
</feature>
<comment type="caution">
    <text evidence="3">The sequence shown here is derived from an EMBL/GenBank/DDBJ whole genome shotgun (WGS) entry which is preliminary data.</text>
</comment>
<evidence type="ECO:0000256" key="1">
    <source>
        <dbReference type="ARBA" id="ARBA00022786"/>
    </source>
</evidence>
<dbReference type="GO" id="GO:0031145">
    <property type="term" value="P:anaphase-promoting complex-dependent catabolic process"/>
    <property type="evidence" value="ECO:0007669"/>
    <property type="project" value="InterPro"/>
</dbReference>
<name>A0AAN7UV70_9PEZI</name>
<reference evidence="3 4" key="1">
    <citation type="submission" date="2023-10" db="EMBL/GenBank/DDBJ databases">
        <title>Draft genome sequence of Xylaria bambusicola isolate GMP-LS, the root and basal stem rot pathogen of sugarcane in Indonesia.</title>
        <authorList>
            <person name="Selvaraj P."/>
            <person name="Muralishankar V."/>
            <person name="Muruganantham S."/>
            <person name="Sp S."/>
            <person name="Haryani S."/>
            <person name="Lau K.J.X."/>
            <person name="Naqvi N.I."/>
        </authorList>
    </citation>
    <scope>NUCLEOTIDE SEQUENCE [LARGE SCALE GENOMIC DNA]</scope>
    <source>
        <strain evidence="3">GMP-LS</strain>
    </source>
</reference>
<feature type="compositionally biased region" description="Low complexity" evidence="2">
    <location>
        <begin position="26"/>
        <end position="44"/>
    </location>
</feature>
<dbReference type="AlphaFoldDB" id="A0AAN7UV70"/>
<dbReference type="Pfam" id="PF10471">
    <property type="entry name" value="ANAPC_CDC26"/>
    <property type="match status" value="1"/>
</dbReference>
<sequence length="271" mass="28802">MLRRPPTTLSLTAEDIAAYEDRRYEQLQAQAQAQARAQAHAQLQPRSQPPHALMSRHPRTRLSAMDTSTSSPNDSTDEAMEDVAVPAAGLDEEEEEEEEEEEDDDDDDDPFSTRGDLRAAGGAGRPMSPGARRSAYISQMRARGGRHGRSQSHTHATSIPTATSTYTSAASSRAQRIMGSASASALPSASTSSQSLQVPTHLQQTPVQNMAQGGTTTTRAGAGRAGRQASEPPPAPTRVTRSRDERIGIVPGARPTDAGPGGAVGPTMRRR</sequence>
<feature type="compositionally biased region" description="Acidic residues" evidence="2">
    <location>
        <begin position="90"/>
        <end position="110"/>
    </location>
</feature>
<accession>A0AAN7UV70</accession>
<dbReference type="GO" id="GO:0005680">
    <property type="term" value="C:anaphase-promoting complex"/>
    <property type="evidence" value="ECO:0007669"/>
    <property type="project" value="InterPro"/>
</dbReference>
<feature type="compositionally biased region" description="Polar residues" evidence="2">
    <location>
        <begin position="196"/>
        <end position="210"/>
    </location>
</feature>
<keyword evidence="4" id="KW-1185">Reference proteome</keyword>
<evidence type="ECO:0000313" key="3">
    <source>
        <dbReference type="EMBL" id="KAK5632651.1"/>
    </source>
</evidence>
<gene>
    <name evidence="3" type="ORF">RRF57_008365</name>
</gene>
<keyword evidence="1" id="KW-0833">Ubl conjugation pathway</keyword>
<feature type="compositionally biased region" description="Low complexity" evidence="2">
    <location>
        <begin position="211"/>
        <end position="229"/>
    </location>
</feature>
<feature type="compositionally biased region" description="Low complexity" evidence="2">
    <location>
        <begin position="156"/>
        <end position="195"/>
    </location>
</feature>
<dbReference type="Proteomes" id="UP001305414">
    <property type="component" value="Unassembled WGS sequence"/>
</dbReference>
<dbReference type="InterPro" id="IPR018860">
    <property type="entry name" value="APC_suCDC26"/>
</dbReference>
<proteinExistence type="predicted"/>